<dbReference type="EMBL" id="CAMXCT030003780">
    <property type="protein sequence ID" value="CAL4793550.1"/>
    <property type="molecule type" value="Genomic_DNA"/>
</dbReference>
<dbReference type="Proteomes" id="UP001152797">
    <property type="component" value="Unassembled WGS sequence"/>
</dbReference>
<keyword evidence="3" id="KW-1185">Reference proteome</keyword>
<sequence>MYCAAVLYLLVVPNVGERFHGRLQLGERAANNVKELAQNLASSPKGLSWNEASQKAIEALAGTNPPKVDDVKQWAHFLYTKEGGGYDWKWANNHALEVLAEDHPPKLDDVKELAQHFNSTDTRWYSAGGLESPGGRARKALAGTNPPKVDDVKQWAHFLHTKEGGGYDWKCANNHALEVLAEDHPPKLDDVKELAQHFNSTDTRWYSAGGLESPGGRAREALAGTNPPKVDDVKQWVHFLHTKEGGGYDWKWANIRALEVLAEDQAWSPQVLLVLPQDFQSSDVGPFPIVASSFFGMKEVSPLLHIIHLGRVCAGKSFSGPAAGALRASCRVPPCVCAVEMLMLDCDPPAKPRYGDLTGHVCKEGQSKIQHGQRCSPVCSLGHAPQPATLICDNGVIGSFECPEDIDN</sequence>
<reference evidence="1" key="1">
    <citation type="submission" date="2022-10" db="EMBL/GenBank/DDBJ databases">
        <authorList>
            <person name="Chen Y."/>
            <person name="Dougan E. K."/>
            <person name="Chan C."/>
            <person name="Rhodes N."/>
            <person name="Thang M."/>
        </authorList>
    </citation>
    <scope>NUCLEOTIDE SEQUENCE</scope>
</reference>
<evidence type="ECO:0000313" key="1">
    <source>
        <dbReference type="EMBL" id="CAI4006238.1"/>
    </source>
</evidence>
<reference evidence="2" key="2">
    <citation type="submission" date="2024-04" db="EMBL/GenBank/DDBJ databases">
        <authorList>
            <person name="Chen Y."/>
            <person name="Shah S."/>
            <person name="Dougan E. K."/>
            <person name="Thang M."/>
            <person name="Chan C."/>
        </authorList>
    </citation>
    <scope>NUCLEOTIDE SEQUENCE [LARGE SCALE GENOMIC DNA]</scope>
</reference>
<comment type="caution">
    <text evidence="1">The sequence shown here is derived from an EMBL/GenBank/DDBJ whole genome shotgun (WGS) entry which is preliminary data.</text>
</comment>
<dbReference type="EMBL" id="CAMXCT020003780">
    <property type="protein sequence ID" value="CAL1159613.1"/>
    <property type="molecule type" value="Genomic_DNA"/>
</dbReference>
<dbReference type="EMBL" id="CAMXCT010003780">
    <property type="protein sequence ID" value="CAI4006238.1"/>
    <property type="molecule type" value="Genomic_DNA"/>
</dbReference>
<evidence type="ECO:0000313" key="3">
    <source>
        <dbReference type="Proteomes" id="UP001152797"/>
    </source>
</evidence>
<protein>
    <submittedName>
        <fullName evidence="1">Uncharacterized protein</fullName>
    </submittedName>
</protein>
<dbReference type="AlphaFoldDB" id="A0A9P1GAY6"/>
<name>A0A9P1GAY6_9DINO</name>
<gene>
    <name evidence="1" type="ORF">C1SCF055_LOCUS31895</name>
</gene>
<proteinExistence type="predicted"/>
<organism evidence="1">
    <name type="scientific">Cladocopium goreaui</name>
    <dbReference type="NCBI Taxonomy" id="2562237"/>
    <lineage>
        <taxon>Eukaryota</taxon>
        <taxon>Sar</taxon>
        <taxon>Alveolata</taxon>
        <taxon>Dinophyceae</taxon>
        <taxon>Suessiales</taxon>
        <taxon>Symbiodiniaceae</taxon>
        <taxon>Cladocopium</taxon>
    </lineage>
</organism>
<evidence type="ECO:0000313" key="2">
    <source>
        <dbReference type="EMBL" id="CAL1159613.1"/>
    </source>
</evidence>
<accession>A0A9P1GAY6</accession>